<proteinExistence type="predicted"/>
<evidence type="ECO:0000256" key="3">
    <source>
        <dbReference type="ARBA" id="ARBA00022801"/>
    </source>
</evidence>
<gene>
    <name evidence="7" type="ORF">LIER_30076</name>
</gene>
<keyword evidence="2" id="KW-0808">Transferase</keyword>
<dbReference type="EC" id="2.4.1.207" evidence="1"/>
<evidence type="ECO:0000259" key="6">
    <source>
        <dbReference type="PROSITE" id="PS51762"/>
    </source>
</evidence>
<dbReference type="GO" id="GO:0016762">
    <property type="term" value="F:xyloglucan:xyloglucosyl transferase activity"/>
    <property type="evidence" value="ECO:0007669"/>
    <property type="project" value="UniProtKB-EC"/>
</dbReference>
<dbReference type="PANTHER" id="PTHR31062">
    <property type="entry name" value="XYLOGLUCAN ENDOTRANSGLUCOSYLASE/HYDROLASE PROTEIN 8-RELATED"/>
    <property type="match status" value="1"/>
</dbReference>
<dbReference type="InterPro" id="IPR010713">
    <property type="entry name" value="XET_C"/>
</dbReference>
<dbReference type="GO" id="GO:0048046">
    <property type="term" value="C:apoplast"/>
    <property type="evidence" value="ECO:0007669"/>
    <property type="project" value="InterPro"/>
</dbReference>
<protein>
    <recommendedName>
        <fullName evidence="1">xyloglucan:xyloglucosyl transferase</fullName>
        <ecNumber evidence="1">2.4.1.207</ecNumber>
    </recommendedName>
</protein>
<comment type="catalytic activity">
    <reaction evidence="5">
        <text>breaks a beta-(1-&gt;4) bond in the backbone of a xyloglucan and transfers the xyloglucanyl segment on to O-4 of the non-reducing terminal glucose residue of an acceptor, which can be a xyloglucan or an oligosaccharide of xyloglucan.</text>
        <dbReference type="EC" id="2.4.1.207"/>
    </reaction>
</comment>
<keyword evidence="8" id="KW-1185">Reference proteome</keyword>
<dbReference type="SUPFAM" id="SSF49899">
    <property type="entry name" value="Concanavalin A-like lectins/glucanases"/>
    <property type="match status" value="1"/>
</dbReference>
<evidence type="ECO:0000313" key="8">
    <source>
        <dbReference type="Proteomes" id="UP001454036"/>
    </source>
</evidence>
<keyword evidence="4" id="KW-0326">Glycosidase</keyword>
<name>A0AAV3RMG8_LITER</name>
<evidence type="ECO:0000256" key="5">
    <source>
        <dbReference type="ARBA" id="ARBA00034022"/>
    </source>
</evidence>
<dbReference type="InterPro" id="IPR044791">
    <property type="entry name" value="Beta-glucanase/XTH"/>
</dbReference>
<dbReference type="InterPro" id="IPR013320">
    <property type="entry name" value="ConA-like_dom_sf"/>
</dbReference>
<dbReference type="AlphaFoldDB" id="A0AAV3RMG8"/>
<dbReference type="Pfam" id="PF00722">
    <property type="entry name" value="Glyco_hydro_16"/>
    <property type="match status" value="1"/>
</dbReference>
<reference evidence="7 8" key="1">
    <citation type="submission" date="2024-01" db="EMBL/GenBank/DDBJ databases">
        <title>The complete chloroplast genome sequence of Lithospermum erythrorhizon: insights into the phylogenetic relationship among Boraginaceae species and the maternal lineages of purple gromwells.</title>
        <authorList>
            <person name="Okada T."/>
            <person name="Watanabe K."/>
        </authorList>
    </citation>
    <scope>NUCLEOTIDE SEQUENCE [LARGE SCALE GENOMIC DNA]</scope>
</reference>
<evidence type="ECO:0000256" key="2">
    <source>
        <dbReference type="ARBA" id="ARBA00022679"/>
    </source>
</evidence>
<dbReference type="EMBL" id="BAABME010010597">
    <property type="protein sequence ID" value="GAA0180197.1"/>
    <property type="molecule type" value="Genomic_DNA"/>
</dbReference>
<comment type="caution">
    <text evidence="7">The sequence shown here is derived from an EMBL/GenBank/DDBJ whole genome shotgun (WGS) entry which is preliminary data.</text>
</comment>
<evidence type="ECO:0000313" key="7">
    <source>
        <dbReference type="EMBL" id="GAA0180197.1"/>
    </source>
</evidence>
<sequence>MHECRFMVDWVPIRTYRNYAKKGVPFPRLQPMGIKSTLWNGDNWATNGGKTKIDWSKAPFIASFGNYKLDACVWKRNPRFCWDATSQNWWNKMELSSLNSNQRRLFKWVRKYHLIYDYCQDNQRFMNNLPKECHLPKY</sequence>
<feature type="domain" description="GH16" evidence="6">
    <location>
        <begin position="1"/>
        <end position="64"/>
    </location>
</feature>
<keyword evidence="3 7" id="KW-0378">Hydrolase</keyword>
<organism evidence="7 8">
    <name type="scientific">Lithospermum erythrorhizon</name>
    <name type="common">Purple gromwell</name>
    <name type="synonym">Lithospermum officinale var. erythrorhizon</name>
    <dbReference type="NCBI Taxonomy" id="34254"/>
    <lineage>
        <taxon>Eukaryota</taxon>
        <taxon>Viridiplantae</taxon>
        <taxon>Streptophyta</taxon>
        <taxon>Embryophyta</taxon>
        <taxon>Tracheophyta</taxon>
        <taxon>Spermatophyta</taxon>
        <taxon>Magnoliopsida</taxon>
        <taxon>eudicotyledons</taxon>
        <taxon>Gunneridae</taxon>
        <taxon>Pentapetalae</taxon>
        <taxon>asterids</taxon>
        <taxon>lamiids</taxon>
        <taxon>Boraginales</taxon>
        <taxon>Boraginaceae</taxon>
        <taxon>Boraginoideae</taxon>
        <taxon>Lithospermeae</taxon>
        <taxon>Lithospermum</taxon>
    </lineage>
</organism>
<dbReference type="GO" id="GO:0004553">
    <property type="term" value="F:hydrolase activity, hydrolyzing O-glycosyl compounds"/>
    <property type="evidence" value="ECO:0007669"/>
    <property type="project" value="InterPro"/>
</dbReference>
<dbReference type="Pfam" id="PF06955">
    <property type="entry name" value="XET_C"/>
    <property type="match status" value="1"/>
</dbReference>
<evidence type="ECO:0000256" key="1">
    <source>
        <dbReference type="ARBA" id="ARBA00012152"/>
    </source>
</evidence>
<accession>A0AAV3RMG8</accession>
<dbReference type="GO" id="GO:0044042">
    <property type="term" value="P:glucan metabolic process"/>
    <property type="evidence" value="ECO:0007669"/>
    <property type="project" value="InterPro"/>
</dbReference>
<dbReference type="InterPro" id="IPR000757">
    <property type="entry name" value="Beta-glucanase-like"/>
</dbReference>
<dbReference type="PROSITE" id="PS51762">
    <property type="entry name" value="GH16_2"/>
    <property type="match status" value="1"/>
</dbReference>
<dbReference type="Gene3D" id="2.60.120.200">
    <property type="match status" value="1"/>
</dbReference>
<evidence type="ECO:0000256" key="4">
    <source>
        <dbReference type="ARBA" id="ARBA00023295"/>
    </source>
</evidence>
<dbReference type="Proteomes" id="UP001454036">
    <property type="component" value="Unassembled WGS sequence"/>
</dbReference>